<comment type="caution">
    <text evidence="2">The sequence shown here is derived from an EMBL/GenBank/DDBJ whole genome shotgun (WGS) entry which is preliminary data.</text>
</comment>
<evidence type="ECO:0000313" key="3">
    <source>
        <dbReference type="Proteomes" id="UP000499080"/>
    </source>
</evidence>
<organism evidence="2 3">
    <name type="scientific">Araneus ventricosus</name>
    <name type="common">Orbweaver spider</name>
    <name type="synonym">Epeira ventricosa</name>
    <dbReference type="NCBI Taxonomy" id="182803"/>
    <lineage>
        <taxon>Eukaryota</taxon>
        <taxon>Metazoa</taxon>
        <taxon>Ecdysozoa</taxon>
        <taxon>Arthropoda</taxon>
        <taxon>Chelicerata</taxon>
        <taxon>Arachnida</taxon>
        <taxon>Araneae</taxon>
        <taxon>Araneomorphae</taxon>
        <taxon>Entelegynae</taxon>
        <taxon>Araneoidea</taxon>
        <taxon>Araneidae</taxon>
        <taxon>Araneus</taxon>
    </lineage>
</organism>
<evidence type="ECO:0000313" key="2">
    <source>
        <dbReference type="EMBL" id="GBM92866.1"/>
    </source>
</evidence>
<sequence length="96" mass="10882">MYWGYFTLNRAKTPNFLQLVWSSRLQRGAQASLSSCDRGSKLRAKYYSANKQFTTASQNNPNVSCERDDIMTKLKPNSNIQGAHLSKGHPLLTSER</sequence>
<accession>A0A4Y2JUK2</accession>
<dbReference type="EMBL" id="BGPR01003826">
    <property type="protein sequence ID" value="GBM92866.1"/>
    <property type="molecule type" value="Genomic_DNA"/>
</dbReference>
<name>A0A4Y2JUK2_ARAVE</name>
<dbReference type="Proteomes" id="UP000499080">
    <property type="component" value="Unassembled WGS sequence"/>
</dbReference>
<protein>
    <submittedName>
        <fullName evidence="2">Uncharacterized protein</fullName>
    </submittedName>
</protein>
<dbReference type="AlphaFoldDB" id="A0A4Y2JUK2"/>
<evidence type="ECO:0000256" key="1">
    <source>
        <dbReference type="SAM" id="MobiDB-lite"/>
    </source>
</evidence>
<gene>
    <name evidence="2" type="ORF">AVEN_200098_1</name>
</gene>
<reference evidence="2 3" key="1">
    <citation type="journal article" date="2019" name="Sci. Rep.">
        <title>Orb-weaving spider Araneus ventricosus genome elucidates the spidroin gene catalogue.</title>
        <authorList>
            <person name="Kono N."/>
            <person name="Nakamura H."/>
            <person name="Ohtoshi R."/>
            <person name="Moran D.A.P."/>
            <person name="Shinohara A."/>
            <person name="Yoshida Y."/>
            <person name="Fujiwara M."/>
            <person name="Mori M."/>
            <person name="Tomita M."/>
            <person name="Arakawa K."/>
        </authorList>
    </citation>
    <scope>NUCLEOTIDE SEQUENCE [LARGE SCALE GENOMIC DNA]</scope>
</reference>
<feature type="region of interest" description="Disordered" evidence="1">
    <location>
        <begin position="76"/>
        <end position="96"/>
    </location>
</feature>
<proteinExistence type="predicted"/>
<keyword evidence="3" id="KW-1185">Reference proteome</keyword>